<dbReference type="EMBL" id="DF820464">
    <property type="protein sequence ID" value="GAK56063.1"/>
    <property type="molecule type" value="Genomic_DNA"/>
</dbReference>
<dbReference type="STRING" id="1499967.U27_03025"/>
<evidence type="ECO:0000313" key="3">
    <source>
        <dbReference type="Proteomes" id="UP000030661"/>
    </source>
</evidence>
<dbReference type="eggNOG" id="COG3103">
    <property type="taxonomic scope" value="Bacteria"/>
</dbReference>
<protein>
    <submittedName>
        <fullName evidence="2">Uncharacterized protein</fullName>
    </submittedName>
</protein>
<feature type="chain" id="PRO_5001755336" evidence="1">
    <location>
        <begin position="22"/>
        <end position="438"/>
    </location>
</feature>
<feature type="signal peptide" evidence="1">
    <location>
        <begin position="1"/>
        <end position="21"/>
    </location>
</feature>
<organism evidence="2">
    <name type="scientific">Vecturithrix granuli</name>
    <dbReference type="NCBI Taxonomy" id="1499967"/>
    <lineage>
        <taxon>Bacteria</taxon>
        <taxon>Candidatus Moduliflexota</taxon>
        <taxon>Candidatus Vecturitrichia</taxon>
        <taxon>Candidatus Vecturitrichales</taxon>
        <taxon>Candidatus Vecturitrichaceae</taxon>
        <taxon>Candidatus Vecturithrix</taxon>
    </lineage>
</organism>
<reference evidence="2" key="1">
    <citation type="journal article" date="2015" name="PeerJ">
        <title>First genomic representation of candidate bacterial phylum KSB3 points to enhanced environmental sensing as a trigger of wastewater bulking.</title>
        <authorList>
            <person name="Sekiguchi Y."/>
            <person name="Ohashi A."/>
            <person name="Parks D.H."/>
            <person name="Yamauchi T."/>
            <person name="Tyson G.W."/>
            <person name="Hugenholtz P."/>
        </authorList>
    </citation>
    <scope>NUCLEOTIDE SEQUENCE [LARGE SCALE GENOMIC DNA]</scope>
</reference>
<accession>A0A081BUQ8</accession>
<name>A0A081BUQ8_VECG1</name>
<dbReference type="HOGENOM" id="CLU_031778_0_0_0"/>
<evidence type="ECO:0000256" key="1">
    <source>
        <dbReference type="SAM" id="SignalP"/>
    </source>
</evidence>
<dbReference type="Pfam" id="PF06980">
    <property type="entry name" value="DUF1302"/>
    <property type="match status" value="1"/>
</dbReference>
<keyword evidence="1" id="KW-0732">Signal</keyword>
<keyword evidence="3" id="KW-1185">Reference proteome</keyword>
<sequence length="438" mass="50352">MLWLGILVFMLSLSVVTVGHAQNDEDTDTLFMKFKDTFDGYLKNATAVRANELDRFVKIENSFELGYSKRLTDMFGITLKGLAVYDAVYDVEEDLHVEDEEEYRAYIALREAFVDLTFDKLDLRLGKQQVVWGKTDGFRVLDTVNPLDYKEFVLSDFLDARIPLWMGKVEYYFNTDFSLQALVIPEMQFFELAKTGSEYELNTLSIPEGIHAVINDTKEPDESMKNTEYGIKFTGFYAGWDFTLNYLYSWDDIPVIKKSLDRETGTLTVSPEHERLHIVGGSFANVFWDAVVRGELAAKIGQYFSVDDPTVSDMVVEKTQLSYALAFERDLFDVSWLLQILQETILDYDSAITDDEIDTKITLRGTKNFMNETLEVVVSTIYGVNETEFLIRPSIEYDITDSTKIKVGADFFEGGDNDTMFGQFNEKDRLYVELKYSF</sequence>
<dbReference type="AlphaFoldDB" id="A0A081BUQ8"/>
<proteinExistence type="predicted"/>
<dbReference type="SUPFAM" id="SSF56935">
    <property type="entry name" value="Porins"/>
    <property type="match status" value="1"/>
</dbReference>
<evidence type="ECO:0000313" key="2">
    <source>
        <dbReference type="EMBL" id="GAK56063.1"/>
    </source>
</evidence>
<dbReference type="Proteomes" id="UP000030661">
    <property type="component" value="Unassembled WGS sequence"/>
</dbReference>
<dbReference type="InterPro" id="IPR010727">
    <property type="entry name" value="DUF1302"/>
</dbReference>
<gene>
    <name evidence="2" type="ORF">U27_03025</name>
</gene>